<accession>A0ABP0N247</accession>
<comment type="caution">
    <text evidence="2">The sequence shown here is derived from an EMBL/GenBank/DDBJ whole genome shotgun (WGS) entry which is preliminary data.</text>
</comment>
<protein>
    <submittedName>
        <fullName evidence="2">Uncharacterized protein</fullName>
    </submittedName>
</protein>
<feature type="non-terminal residue" evidence="2">
    <location>
        <position position="90"/>
    </location>
</feature>
<evidence type="ECO:0000313" key="2">
    <source>
        <dbReference type="EMBL" id="CAK9057112.1"/>
    </source>
</evidence>
<feature type="region of interest" description="Disordered" evidence="1">
    <location>
        <begin position="68"/>
        <end position="90"/>
    </location>
</feature>
<reference evidence="2 3" key="1">
    <citation type="submission" date="2024-02" db="EMBL/GenBank/DDBJ databases">
        <authorList>
            <person name="Chen Y."/>
            <person name="Shah S."/>
            <person name="Dougan E. K."/>
            <person name="Thang M."/>
            <person name="Chan C."/>
        </authorList>
    </citation>
    <scope>NUCLEOTIDE SEQUENCE [LARGE SCALE GENOMIC DNA]</scope>
</reference>
<name>A0ABP0N247_9DINO</name>
<organism evidence="2 3">
    <name type="scientific">Durusdinium trenchii</name>
    <dbReference type="NCBI Taxonomy" id="1381693"/>
    <lineage>
        <taxon>Eukaryota</taxon>
        <taxon>Sar</taxon>
        <taxon>Alveolata</taxon>
        <taxon>Dinophyceae</taxon>
        <taxon>Suessiales</taxon>
        <taxon>Symbiodiniaceae</taxon>
        <taxon>Durusdinium</taxon>
    </lineage>
</organism>
<dbReference type="EMBL" id="CAXAMM010025546">
    <property type="protein sequence ID" value="CAK9057112.1"/>
    <property type="molecule type" value="Genomic_DNA"/>
</dbReference>
<keyword evidence="3" id="KW-1185">Reference proteome</keyword>
<gene>
    <name evidence="2" type="ORF">SCF082_LOCUS30692</name>
</gene>
<sequence>METTCFGANRATLLVFVGAGSPGEMALAVILAMTLGRHSAGLCHPSTGLRESPGAPDVAQRRLRIPRRAARAHGPRRAGGRLRTLGRVHV</sequence>
<dbReference type="Proteomes" id="UP001642464">
    <property type="component" value="Unassembled WGS sequence"/>
</dbReference>
<evidence type="ECO:0000256" key="1">
    <source>
        <dbReference type="SAM" id="MobiDB-lite"/>
    </source>
</evidence>
<evidence type="ECO:0000313" key="3">
    <source>
        <dbReference type="Proteomes" id="UP001642464"/>
    </source>
</evidence>
<proteinExistence type="predicted"/>